<evidence type="ECO:0000313" key="2">
    <source>
        <dbReference type="Proteomes" id="UP001151760"/>
    </source>
</evidence>
<accession>A0ABQ4WF12</accession>
<gene>
    <name evidence="1" type="ORF">Tco_0624819</name>
</gene>
<sequence>MRNPTHPWWGWRLDGDEGGDVVMKEEMVERRWRWCRGDGVEGGGSGDEVMTAVRVAVAWRWGCEGGVDDGRSAAGGGVVVFGGDEGGLGVVVAAAGCWPDKGRRWKLAEKREMR</sequence>
<reference evidence="1" key="1">
    <citation type="journal article" date="2022" name="Int. J. Mol. Sci.">
        <title>Draft Genome of Tanacetum Coccineum: Genomic Comparison of Closely Related Tanacetum-Family Plants.</title>
        <authorList>
            <person name="Yamashiro T."/>
            <person name="Shiraishi A."/>
            <person name="Nakayama K."/>
            <person name="Satake H."/>
        </authorList>
    </citation>
    <scope>NUCLEOTIDE SEQUENCE</scope>
</reference>
<name>A0ABQ4WF12_9ASTR</name>
<keyword evidence="2" id="KW-1185">Reference proteome</keyword>
<organism evidence="1 2">
    <name type="scientific">Tanacetum coccineum</name>
    <dbReference type="NCBI Taxonomy" id="301880"/>
    <lineage>
        <taxon>Eukaryota</taxon>
        <taxon>Viridiplantae</taxon>
        <taxon>Streptophyta</taxon>
        <taxon>Embryophyta</taxon>
        <taxon>Tracheophyta</taxon>
        <taxon>Spermatophyta</taxon>
        <taxon>Magnoliopsida</taxon>
        <taxon>eudicotyledons</taxon>
        <taxon>Gunneridae</taxon>
        <taxon>Pentapetalae</taxon>
        <taxon>asterids</taxon>
        <taxon>campanulids</taxon>
        <taxon>Asterales</taxon>
        <taxon>Asteraceae</taxon>
        <taxon>Asteroideae</taxon>
        <taxon>Anthemideae</taxon>
        <taxon>Anthemidinae</taxon>
        <taxon>Tanacetum</taxon>
    </lineage>
</organism>
<dbReference type="Proteomes" id="UP001151760">
    <property type="component" value="Unassembled WGS sequence"/>
</dbReference>
<evidence type="ECO:0000313" key="1">
    <source>
        <dbReference type="EMBL" id="GJS51457.1"/>
    </source>
</evidence>
<dbReference type="EMBL" id="BQNB010008586">
    <property type="protein sequence ID" value="GJS51457.1"/>
    <property type="molecule type" value="Genomic_DNA"/>
</dbReference>
<comment type="caution">
    <text evidence="1">The sequence shown here is derived from an EMBL/GenBank/DDBJ whole genome shotgun (WGS) entry which is preliminary data.</text>
</comment>
<protein>
    <submittedName>
        <fullName evidence="1">Uncharacterized protein</fullName>
    </submittedName>
</protein>
<proteinExistence type="predicted"/>
<reference evidence="1" key="2">
    <citation type="submission" date="2022-01" db="EMBL/GenBank/DDBJ databases">
        <authorList>
            <person name="Yamashiro T."/>
            <person name="Shiraishi A."/>
            <person name="Satake H."/>
            <person name="Nakayama K."/>
        </authorList>
    </citation>
    <scope>NUCLEOTIDE SEQUENCE</scope>
</reference>